<protein>
    <submittedName>
        <fullName evidence="7">Adenine-specific DNA-methyltransferase</fullName>
        <ecNumber evidence="7">2.1.1.72</ecNumber>
    </submittedName>
</protein>
<dbReference type="Gene3D" id="3.40.50.150">
    <property type="entry name" value="Vaccinia Virus protein VP39"/>
    <property type="match status" value="1"/>
</dbReference>
<dbReference type="InterPro" id="IPR002052">
    <property type="entry name" value="DNA_methylase_N6_adenine_CS"/>
</dbReference>
<dbReference type="InterPro" id="IPR029063">
    <property type="entry name" value="SAM-dependent_MTases_sf"/>
</dbReference>
<organism evidence="7 8">
    <name type="scientific">Salirhabdus euzebyi</name>
    <dbReference type="NCBI Taxonomy" id="394506"/>
    <lineage>
        <taxon>Bacteria</taxon>
        <taxon>Bacillati</taxon>
        <taxon>Bacillota</taxon>
        <taxon>Bacilli</taxon>
        <taxon>Bacillales</taxon>
        <taxon>Bacillaceae</taxon>
        <taxon>Salirhabdus</taxon>
    </lineage>
</organism>
<evidence type="ECO:0000259" key="6">
    <source>
        <dbReference type="Pfam" id="PF01555"/>
    </source>
</evidence>
<keyword evidence="4" id="KW-0949">S-adenosyl-L-methionine</keyword>
<comment type="caution">
    <text evidence="7">The sequence shown here is derived from an EMBL/GenBank/DDBJ whole genome shotgun (WGS) entry which is preliminary data.</text>
</comment>
<name>A0A841Q490_9BACI</name>
<dbReference type="GO" id="GO:0032259">
    <property type="term" value="P:methylation"/>
    <property type="evidence" value="ECO:0007669"/>
    <property type="project" value="UniProtKB-KW"/>
</dbReference>
<dbReference type="AlphaFoldDB" id="A0A841Q490"/>
<dbReference type="EMBL" id="JACHGH010000004">
    <property type="protein sequence ID" value="MBB6453207.1"/>
    <property type="molecule type" value="Genomic_DNA"/>
</dbReference>
<keyword evidence="5" id="KW-0680">Restriction system</keyword>
<reference evidence="7 8" key="1">
    <citation type="submission" date="2020-08" db="EMBL/GenBank/DDBJ databases">
        <title>Genomic Encyclopedia of Type Strains, Phase IV (KMG-IV): sequencing the most valuable type-strain genomes for metagenomic binning, comparative biology and taxonomic classification.</title>
        <authorList>
            <person name="Goeker M."/>
        </authorList>
    </citation>
    <scope>NUCLEOTIDE SEQUENCE [LARGE SCALE GENOMIC DNA]</scope>
    <source>
        <strain evidence="7 8">DSM 19612</strain>
    </source>
</reference>
<dbReference type="Pfam" id="PF01555">
    <property type="entry name" value="N6_N4_Mtase"/>
    <property type="match status" value="1"/>
</dbReference>
<dbReference type="InterPro" id="IPR002295">
    <property type="entry name" value="N4/N6-MTase_EcoPI_Mod-like"/>
</dbReference>
<dbReference type="GO" id="GO:0008170">
    <property type="term" value="F:N-methyltransferase activity"/>
    <property type="evidence" value="ECO:0007669"/>
    <property type="project" value="InterPro"/>
</dbReference>
<evidence type="ECO:0000256" key="4">
    <source>
        <dbReference type="ARBA" id="ARBA00022691"/>
    </source>
</evidence>
<evidence type="ECO:0000313" key="8">
    <source>
        <dbReference type="Proteomes" id="UP000581688"/>
    </source>
</evidence>
<evidence type="ECO:0000256" key="1">
    <source>
        <dbReference type="ARBA" id="ARBA00006594"/>
    </source>
</evidence>
<evidence type="ECO:0000256" key="2">
    <source>
        <dbReference type="ARBA" id="ARBA00022603"/>
    </source>
</evidence>
<dbReference type="InterPro" id="IPR002941">
    <property type="entry name" value="DNA_methylase_N4/N6"/>
</dbReference>
<dbReference type="PROSITE" id="PS00092">
    <property type="entry name" value="N6_MTASE"/>
    <property type="match status" value="1"/>
</dbReference>
<dbReference type="RefSeq" id="WP_174495685.1">
    <property type="nucleotide sequence ID" value="NZ_CADDWK010000004.1"/>
</dbReference>
<keyword evidence="8" id="KW-1185">Reference proteome</keyword>
<sequence>MEKLDGKTFNAVQDNIEKLKEIFPDVFTEDKVDIEKLQLALGEFVEKEKERYEFSWNGKTEAIQLAQKQTTGTLRPKKEDSVNWDTTQNLYIEGDNLEVLRILQHSYRNKVKMIYIDPPYNTGKDFIYQDNFHDNLSNYKEKMNESLKSNAETNGRYHTDWLNMMYPRLKIAKNLLKDDGVIFISIDDNELKNMMAICNEIFGEVNFAGVVTWNKKRKGSFLSKNIVSVTEYCLIYCKNINEAKIVGGVADQSESQPLIKRTNKVKKLRFPRNIIKTKLKDGRYKKGVYGVGSSGVELHEEVEVKDGLIVDELVVSGPFIWTQEKVDEQLALGAAFIINTENFQIRVFKVNEDEKYKGFPSFVDGVEINGTNEDAYEELIELFGVEKIFDYSKPKNYLKKLIQSQTYFEKDGIILDFFSGSAATAHAVMELNAEDGGSRQFIMVQLPEAIDEKEDAYKAGYSNICEIGKQRIRLAGQNITNENVDIGFKVFTLSDTNLRLWNEDTTNLETDLLDLVDPIKEGRTAEDVVYEILLKYDVPLTVPIEEITIAGKRVYSVGMGFLLICLAYDLTLPQIEAMAERKPARIVFYDEGFKDDTVRTNAQQILKRYGVEDIRVI</sequence>
<dbReference type="PRINTS" id="PR00506">
    <property type="entry name" value="D21N6MTFRASE"/>
</dbReference>
<dbReference type="EC" id="2.1.1.72" evidence="7"/>
<accession>A0A841Q490</accession>
<dbReference type="Proteomes" id="UP000581688">
    <property type="component" value="Unassembled WGS sequence"/>
</dbReference>
<dbReference type="SUPFAM" id="SSF53335">
    <property type="entry name" value="S-adenosyl-L-methionine-dependent methyltransferases"/>
    <property type="match status" value="1"/>
</dbReference>
<proteinExistence type="inferred from homology"/>
<keyword evidence="2 7" id="KW-0489">Methyltransferase</keyword>
<dbReference type="GO" id="GO:0003677">
    <property type="term" value="F:DNA binding"/>
    <property type="evidence" value="ECO:0007669"/>
    <property type="project" value="InterPro"/>
</dbReference>
<evidence type="ECO:0000256" key="5">
    <source>
        <dbReference type="ARBA" id="ARBA00022747"/>
    </source>
</evidence>
<dbReference type="PIRSF" id="PIRSF015855">
    <property type="entry name" value="TypeIII_Mtase_mKpnI"/>
    <property type="match status" value="1"/>
</dbReference>
<keyword evidence="3 7" id="KW-0808">Transferase</keyword>
<feature type="domain" description="DNA methylase N-4/N-6" evidence="6">
    <location>
        <begin position="111"/>
        <end position="441"/>
    </location>
</feature>
<dbReference type="GO" id="GO:0009007">
    <property type="term" value="F:site-specific DNA-methyltransferase (adenine-specific) activity"/>
    <property type="evidence" value="ECO:0007669"/>
    <property type="project" value="UniProtKB-EC"/>
</dbReference>
<gene>
    <name evidence="7" type="ORF">HNQ94_001655</name>
</gene>
<evidence type="ECO:0000256" key="3">
    <source>
        <dbReference type="ARBA" id="ARBA00022679"/>
    </source>
</evidence>
<dbReference type="GO" id="GO:0009307">
    <property type="term" value="P:DNA restriction-modification system"/>
    <property type="evidence" value="ECO:0007669"/>
    <property type="project" value="UniProtKB-KW"/>
</dbReference>
<comment type="similarity">
    <text evidence="1">Belongs to the N(4)/N(6)-methyltransferase family.</text>
</comment>
<evidence type="ECO:0000313" key="7">
    <source>
        <dbReference type="EMBL" id="MBB6453207.1"/>
    </source>
</evidence>